<keyword evidence="1" id="KW-0472">Membrane</keyword>
<protein>
    <recommendedName>
        <fullName evidence="4">Dolichyl-phosphate-mannose-protein mannosyltransferase</fullName>
    </recommendedName>
</protein>
<dbReference type="AlphaFoldDB" id="A0A840XXM4"/>
<evidence type="ECO:0000313" key="3">
    <source>
        <dbReference type="Proteomes" id="UP000580654"/>
    </source>
</evidence>
<keyword evidence="1" id="KW-0812">Transmembrane</keyword>
<feature type="transmembrane region" description="Helical" evidence="1">
    <location>
        <begin position="96"/>
        <end position="115"/>
    </location>
</feature>
<dbReference type="RefSeq" id="WP_246418045.1">
    <property type="nucleotide sequence ID" value="NZ_JACIJD010000004.1"/>
</dbReference>
<feature type="transmembrane region" description="Helical" evidence="1">
    <location>
        <begin position="403"/>
        <end position="426"/>
    </location>
</feature>
<gene>
    <name evidence="2" type="ORF">FHS87_001271</name>
</gene>
<comment type="caution">
    <text evidence="2">The sequence shown here is derived from an EMBL/GenBank/DDBJ whole genome shotgun (WGS) entry which is preliminary data.</text>
</comment>
<feature type="transmembrane region" description="Helical" evidence="1">
    <location>
        <begin position="64"/>
        <end position="84"/>
    </location>
</feature>
<feature type="transmembrane region" description="Helical" evidence="1">
    <location>
        <begin position="180"/>
        <end position="201"/>
    </location>
</feature>
<organism evidence="2 3">
    <name type="scientific">Muricoccus pecuniae</name>
    <dbReference type="NCBI Taxonomy" id="693023"/>
    <lineage>
        <taxon>Bacteria</taxon>
        <taxon>Pseudomonadati</taxon>
        <taxon>Pseudomonadota</taxon>
        <taxon>Alphaproteobacteria</taxon>
        <taxon>Acetobacterales</taxon>
        <taxon>Roseomonadaceae</taxon>
        <taxon>Muricoccus</taxon>
    </lineage>
</organism>
<dbReference type="Proteomes" id="UP000580654">
    <property type="component" value="Unassembled WGS sequence"/>
</dbReference>
<keyword evidence="3" id="KW-1185">Reference proteome</keyword>
<reference evidence="2 3" key="1">
    <citation type="submission" date="2020-08" db="EMBL/GenBank/DDBJ databases">
        <title>Genomic Encyclopedia of Type Strains, Phase IV (KMG-IV): sequencing the most valuable type-strain genomes for metagenomic binning, comparative biology and taxonomic classification.</title>
        <authorList>
            <person name="Goeker M."/>
        </authorList>
    </citation>
    <scope>NUCLEOTIDE SEQUENCE [LARGE SCALE GENOMIC DNA]</scope>
    <source>
        <strain evidence="2 3">DSM 25622</strain>
    </source>
</reference>
<feature type="transmembrane region" description="Helical" evidence="1">
    <location>
        <begin position="146"/>
        <end position="174"/>
    </location>
</feature>
<dbReference type="EMBL" id="JACIJD010000004">
    <property type="protein sequence ID" value="MBB5693245.1"/>
    <property type="molecule type" value="Genomic_DNA"/>
</dbReference>
<name>A0A840XXM4_9PROT</name>
<proteinExistence type="predicted"/>
<evidence type="ECO:0000313" key="2">
    <source>
        <dbReference type="EMBL" id="MBB5693245.1"/>
    </source>
</evidence>
<evidence type="ECO:0000256" key="1">
    <source>
        <dbReference type="SAM" id="Phobius"/>
    </source>
</evidence>
<sequence length="458" mass="47850">MGLRPALSVAAGGLMLAWPALLSGYPLVFSDTAAFLHQTLGPLMIWDKPWIYGPIASLLHWHVTLWPVVAAQGLILSHLLWLLLRAFGGGASPGRHLLLCAIVAALTAAPFTVSLVMPDALTPAVTLAALLLGFGRAALSRGEALWLGVLAALGTAAHLSHLPMLGALAVLVLLLAGWRAAAWLALPLAGAAALLLATNLAGHGRPSLSPYGATFLLARMVANGPALRTIEARCPEAGWALCAFKGGLAPFGPEACRLRDCPRDLLASDIFLWDPASPVNRDEAGQPRFLGGRALSGEARAIVAETVAREPLAVAGHALRDTFRQLAANRVGDTLERRHIGEGVLGAVALFSEAEAARLRAGAQWRGAMPELAVPLLWPQAPALLLGAGALALLGWRARRDRALLGLALGIGVGILANAFATGALSGPHDRYGARLTWVVLAGAFVLAAREMRGREAR</sequence>
<evidence type="ECO:0008006" key="4">
    <source>
        <dbReference type="Google" id="ProtNLM"/>
    </source>
</evidence>
<feature type="transmembrane region" description="Helical" evidence="1">
    <location>
        <begin position="377"/>
        <end position="396"/>
    </location>
</feature>
<keyword evidence="1" id="KW-1133">Transmembrane helix</keyword>
<feature type="transmembrane region" description="Helical" evidence="1">
    <location>
        <begin position="432"/>
        <end position="449"/>
    </location>
</feature>
<accession>A0A840XXM4</accession>